<comment type="similarity">
    <text evidence="1">Belongs to the free Met sulfoxide reductase family.</text>
</comment>
<evidence type="ECO:0000256" key="1">
    <source>
        <dbReference type="ARBA" id="ARBA00038454"/>
    </source>
</evidence>
<feature type="domain" description="GAF" evidence="2">
    <location>
        <begin position="45"/>
        <end position="154"/>
    </location>
</feature>
<organism evidence="3 4">
    <name type="scientific">Parabacteroides faecalis</name>
    <dbReference type="NCBI Taxonomy" id="2924040"/>
    <lineage>
        <taxon>Bacteria</taxon>
        <taxon>Pseudomonadati</taxon>
        <taxon>Bacteroidota</taxon>
        <taxon>Bacteroidia</taxon>
        <taxon>Bacteroidales</taxon>
        <taxon>Tannerellaceae</taxon>
        <taxon>Parabacteroides</taxon>
    </lineage>
</organism>
<dbReference type="SUPFAM" id="SSF55781">
    <property type="entry name" value="GAF domain-like"/>
    <property type="match status" value="1"/>
</dbReference>
<dbReference type="EMBL" id="JAKZMM010000023">
    <property type="protein sequence ID" value="MCJ2380957.1"/>
    <property type="molecule type" value="Genomic_DNA"/>
</dbReference>
<accession>A0ABT0C1U9</accession>
<keyword evidence="4" id="KW-1185">Reference proteome</keyword>
<gene>
    <name evidence="3" type="ORF">MUN53_10100</name>
</gene>
<dbReference type="InterPro" id="IPR003018">
    <property type="entry name" value="GAF"/>
</dbReference>
<evidence type="ECO:0000313" key="4">
    <source>
        <dbReference type="Proteomes" id="UP001165444"/>
    </source>
</evidence>
<dbReference type="PANTHER" id="PTHR21021:SF15">
    <property type="entry name" value="FREE METHIONINE-R-SULFOXIDE REDUCTASE"/>
    <property type="match status" value="1"/>
</dbReference>
<evidence type="ECO:0000313" key="3">
    <source>
        <dbReference type="EMBL" id="MCJ2380957.1"/>
    </source>
</evidence>
<dbReference type="RefSeq" id="WP_243325295.1">
    <property type="nucleotide sequence ID" value="NZ_JAKZMM010000023.1"/>
</dbReference>
<dbReference type="PANTHER" id="PTHR21021">
    <property type="entry name" value="GAF/PUTATIVE CYTOSKELETAL PROTEIN"/>
    <property type="match status" value="1"/>
</dbReference>
<evidence type="ECO:0000259" key="2">
    <source>
        <dbReference type="Pfam" id="PF13185"/>
    </source>
</evidence>
<name>A0ABT0C1U9_9BACT</name>
<protein>
    <submittedName>
        <fullName evidence="3">GAF domain-containing protein</fullName>
    </submittedName>
</protein>
<dbReference type="Gene3D" id="3.30.450.40">
    <property type="match status" value="1"/>
</dbReference>
<dbReference type="Proteomes" id="UP001165444">
    <property type="component" value="Unassembled WGS sequence"/>
</dbReference>
<comment type="caution">
    <text evidence="3">The sequence shown here is derived from an EMBL/GenBank/DDBJ whole genome shotgun (WGS) entry which is preliminary data.</text>
</comment>
<proteinExistence type="inferred from homology"/>
<dbReference type="InterPro" id="IPR029016">
    <property type="entry name" value="GAF-like_dom_sf"/>
</dbReference>
<reference evidence="3 4" key="1">
    <citation type="submission" date="2022-03" db="EMBL/GenBank/DDBJ databases">
        <title>Parabacteroides sp. nov. isolated from swine feces.</title>
        <authorList>
            <person name="Bak J.E."/>
        </authorList>
    </citation>
    <scope>NUCLEOTIDE SEQUENCE [LARGE SCALE GENOMIC DNA]</scope>
    <source>
        <strain evidence="3 4">AGMB00274</strain>
    </source>
</reference>
<sequence>MAEELVIDKEAGKAEKYQELMPQLEALVKNEKDVIANMANISAALWQTFHFFWVGFYRVVDEELVLGPFQGPIACTRIRRGRGVCGSAWKEGKTLVVPDVDQFPGHIACNSASRSEIVVPVRNQAGEIMAVLDIDSDQLDSFDKTDVLYLERVVSFLFN</sequence>
<dbReference type="Pfam" id="PF13185">
    <property type="entry name" value="GAF_2"/>
    <property type="match status" value="1"/>
</dbReference>
<dbReference type="InterPro" id="IPR051330">
    <property type="entry name" value="Phosphatase_reg/MetRdx"/>
</dbReference>